<dbReference type="Proteomes" id="UP001060919">
    <property type="component" value="Chromosome"/>
</dbReference>
<keyword evidence="1" id="KW-0732">Signal</keyword>
<evidence type="ECO:0000259" key="2">
    <source>
        <dbReference type="PROSITE" id="PS50060"/>
    </source>
</evidence>
<organism evidence="4 5">
    <name type="scientific">Aureispira anguillae</name>
    <dbReference type="NCBI Taxonomy" id="2864201"/>
    <lineage>
        <taxon>Bacteria</taxon>
        <taxon>Pseudomonadati</taxon>
        <taxon>Bacteroidota</taxon>
        <taxon>Saprospiria</taxon>
        <taxon>Saprospirales</taxon>
        <taxon>Saprospiraceae</taxon>
        <taxon>Aureispira</taxon>
    </lineage>
</organism>
<dbReference type="GO" id="GO:0004553">
    <property type="term" value="F:hydrolase activity, hydrolyzing O-glycosyl compounds"/>
    <property type="evidence" value="ECO:0007669"/>
    <property type="project" value="UniProtKB-ARBA"/>
</dbReference>
<dbReference type="Gene3D" id="2.60.40.740">
    <property type="match status" value="1"/>
</dbReference>
<feature type="domain" description="MAM" evidence="2">
    <location>
        <begin position="24"/>
        <end position="192"/>
    </location>
</feature>
<sequence length="869" mass="90586">MKVIFTSCLLFLLASTLTTAQTVFSETFNGSTTPTGWTNTATTGGPWAFSTGAGYTVSTILDHTNNGGNYAWIDFSGPDAGVILETPVINVSTLTVPYLKFYFESHYNGSLGTYNLMYVEAWDGSAWVTVTTLQGDTGYGWDEYGFNVTSYVYGGSNLRIRFRGESGGASNDYHNDLLLDDVEVMEMPTCPTPNGLSAGNITATSADFTWTENGTATNWQIEYGAQGFTQGTGTSVFTTNNNPHNQTGLASSTTFDLYVRSVCSPGDTSAWFGPVNFTTACAVAVAPWSENFFGGSTPNCWTESGSESWRYSTNSGYASASAGDHTGNGGNYAWIDGSSPSGASQISTLTSPPVDVSGLAVPLLSYWVFSHNPDDNTYNTLTVEVYDGAAWSTVNTVNTDQGNGWVNMIVGLQNLTITGPVQVRFTIAENSPGTAFYNDILIDDVEIKDAPNVSADTLLGLQTLYCSAAVNVDLVIRNKSGNAENDVPWAVESNGMIIASGSIATMAPNSADTIPLLLGGVGPAGPNAVITAYTYLAADQTSSDDTLTASVGMSYTGVNANVTNPVGCTGSANGQIVSAGHSGIGAYTYLWDAAAGSQTSSTASGLAAGTYTLTVTDSIGCSSVATLTLIDPPTMSLNSSSTDLTCNGNNSGTANVTATGGVPGYAYLWSNGQMSSQLMNAAAGTYMVTVTDANGCEMTDSVTLTEPTVFGATVIDNSDGTATASATGGVAPYTYQWGPNAGNQTGATASGLTTGGVYYVVVTDANGCTDVVSFQAIVLDVETINANTNISMYPNPSSGNVFVELNLVETNDVIISITNVTGQVVMTHQLGQTNSNKVELETTSLPTGIYMVQFNVGSEQITKKLILTK</sequence>
<gene>
    <name evidence="4" type="ORF">AsAng_0023640</name>
</gene>
<dbReference type="Gene3D" id="2.60.40.10">
    <property type="entry name" value="Immunoglobulins"/>
    <property type="match status" value="1"/>
</dbReference>
<dbReference type="Pfam" id="PF00629">
    <property type="entry name" value="MAM"/>
    <property type="match status" value="2"/>
</dbReference>
<dbReference type="SUPFAM" id="SSF49899">
    <property type="entry name" value="Concanavalin A-like lectins/glucanases"/>
    <property type="match status" value="2"/>
</dbReference>
<dbReference type="EMBL" id="AP026867">
    <property type="protein sequence ID" value="BDS11650.1"/>
    <property type="molecule type" value="Genomic_DNA"/>
</dbReference>
<evidence type="ECO:0000313" key="5">
    <source>
        <dbReference type="Proteomes" id="UP001060919"/>
    </source>
</evidence>
<dbReference type="AlphaFoldDB" id="A0A916DT78"/>
<feature type="signal peptide" evidence="1">
    <location>
        <begin position="1"/>
        <end position="20"/>
    </location>
</feature>
<feature type="chain" id="PRO_5037871269" evidence="1">
    <location>
        <begin position="21"/>
        <end position="869"/>
    </location>
</feature>
<dbReference type="SUPFAM" id="SSF49265">
    <property type="entry name" value="Fibronectin type III"/>
    <property type="match status" value="1"/>
</dbReference>
<keyword evidence="5" id="KW-1185">Reference proteome</keyword>
<proteinExistence type="predicted"/>
<feature type="domain" description="Fibronectin type-III" evidence="3">
    <location>
        <begin position="192"/>
        <end position="282"/>
    </location>
</feature>
<dbReference type="InterPro" id="IPR000998">
    <property type="entry name" value="MAM_dom"/>
</dbReference>
<dbReference type="InterPro" id="IPR026444">
    <property type="entry name" value="Secre_tail"/>
</dbReference>
<dbReference type="Pfam" id="PF18962">
    <property type="entry name" value="Por_Secre_tail"/>
    <property type="match status" value="1"/>
</dbReference>
<dbReference type="KEGG" id="aup:AsAng_0023640"/>
<dbReference type="InterPro" id="IPR013320">
    <property type="entry name" value="ConA-like_dom_sf"/>
</dbReference>
<protein>
    <submittedName>
        <fullName evidence="4">T9SS type A sorting domain-containing protein</fullName>
    </submittedName>
</protein>
<dbReference type="Pfam" id="PF13573">
    <property type="entry name" value="SprB"/>
    <property type="match status" value="2"/>
</dbReference>
<dbReference type="PROSITE" id="PS50853">
    <property type="entry name" value="FN3"/>
    <property type="match status" value="1"/>
</dbReference>
<dbReference type="Gene3D" id="2.60.120.200">
    <property type="match status" value="2"/>
</dbReference>
<dbReference type="NCBIfam" id="TIGR04183">
    <property type="entry name" value="Por_Secre_tail"/>
    <property type="match status" value="1"/>
</dbReference>
<dbReference type="InterPro" id="IPR003961">
    <property type="entry name" value="FN3_dom"/>
</dbReference>
<evidence type="ECO:0000259" key="3">
    <source>
        <dbReference type="PROSITE" id="PS50853"/>
    </source>
</evidence>
<dbReference type="RefSeq" id="WP_264792806.1">
    <property type="nucleotide sequence ID" value="NZ_AP026867.1"/>
</dbReference>
<dbReference type="PROSITE" id="PS50060">
    <property type="entry name" value="MAM_2"/>
    <property type="match status" value="2"/>
</dbReference>
<dbReference type="InterPro" id="IPR036116">
    <property type="entry name" value="FN3_sf"/>
</dbReference>
<dbReference type="CDD" id="cd00063">
    <property type="entry name" value="FN3"/>
    <property type="match status" value="1"/>
</dbReference>
<dbReference type="GO" id="GO:0016020">
    <property type="term" value="C:membrane"/>
    <property type="evidence" value="ECO:0007669"/>
    <property type="project" value="InterPro"/>
</dbReference>
<dbReference type="InterPro" id="IPR013783">
    <property type="entry name" value="Ig-like_fold"/>
</dbReference>
<name>A0A916DT78_9BACT</name>
<evidence type="ECO:0000256" key="1">
    <source>
        <dbReference type="SAM" id="SignalP"/>
    </source>
</evidence>
<evidence type="ECO:0000313" key="4">
    <source>
        <dbReference type="EMBL" id="BDS11650.1"/>
    </source>
</evidence>
<accession>A0A916DT78</accession>
<feature type="domain" description="MAM" evidence="2">
    <location>
        <begin position="273"/>
        <end position="468"/>
    </location>
</feature>
<dbReference type="InterPro" id="IPR025667">
    <property type="entry name" value="SprB_repeat"/>
</dbReference>
<dbReference type="GO" id="GO:0005975">
    <property type="term" value="P:carbohydrate metabolic process"/>
    <property type="evidence" value="ECO:0007669"/>
    <property type="project" value="UniProtKB-ARBA"/>
</dbReference>
<reference evidence="4" key="1">
    <citation type="submission" date="2022-09" db="EMBL/GenBank/DDBJ databases">
        <title>Aureispira anguillicida sp. nov., isolated from Leptocephalus of Japanese eel Anguilla japonica.</title>
        <authorList>
            <person name="Yuasa K."/>
            <person name="Mekata T."/>
            <person name="Ikunari K."/>
        </authorList>
    </citation>
    <scope>NUCLEOTIDE SEQUENCE</scope>
    <source>
        <strain evidence="4">EL160426</strain>
    </source>
</reference>